<dbReference type="PANTHER" id="PTHR43143">
    <property type="entry name" value="METALLOPHOSPHOESTERASE, CALCINEURIN SUPERFAMILY"/>
    <property type="match status" value="1"/>
</dbReference>
<feature type="region of interest" description="Disordered" evidence="3">
    <location>
        <begin position="1"/>
        <end position="24"/>
    </location>
</feature>
<dbReference type="InterPro" id="IPR004843">
    <property type="entry name" value="Calcineurin-like_PHP"/>
</dbReference>
<dbReference type="Proteomes" id="UP000709437">
    <property type="component" value="Unassembled WGS sequence"/>
</dbReference>
<dbReference type="PROSITE" id="PS51318">
    <property type="entry name" value="TAT"/>
    <property type="match status" value="1"/>
</dbReference>
<proteinExistence type="predicted"/>
<dbReference type="EMBL" id="JAHEWX010000037">
    <property type="protein sequence ID" value="MBT1543571.1"/>
    <property type="molecule type" value="Genomic_DNA"/>
</dbReference>
<evidence type="ECO:0000256" key="2">
    <source>
        <dbReference type="ARBA" id="ARBA00023157"/>
    </source>
</evidence>
<dbReference type="InterPro" id="IPR019546">
    <property type="entry name" value="TAT_signal_bac_arc"/>
</dbReference>
<dbReference type="InterPro" id="IPR029052">
    <property type="entry name" value="Metallo-depent_PP-like"/>
</dbReference>
<dbReference type="Pfam" id="PF00149">
    <property type="entry name" value="Metallophos"/>
    <property type="match status" value="1"/>
</dbReference>
<gene>
    <name evidence="5" type="ORF">KK103_17550</name>
</gene>
<dbReference type="InterPro" id="IPR051918">
    <property type="entry name" value="STPP_CPPED1"/>
</dbReference>
<dbReference type="SMART" id="SM00560">
    <property type="entry name" value="LamGL"/>
    <property type="match status" value="1"/>
</dbReference>
<evidence type="ECO:0000256" key="3">
    <source>
        <dbReference type="SAM" id="MobiDB-lite"/>
    </source>
</evidence>
<dbReference type="AlphaFoldDB" id="A0A9Q2W8M7"/>
<dbReference type="Gene3D" id="3.60.21.10">
    <property type="match status" value="1"/>
</dbReference>
<keyword evidence="1" id="KW-0732">Signal</keyword>
<protein>
    <submittedName>
        <fullName evidence="5">Metallophosphoesterase</fullName>
    </submittedName>
</protein>
<accession>A0A9Q2W8M7</accession>
<dbReference type="InterPro" id="IPR006311">
    <property type="entry name" value="TAT_signal"/>
</dbReference>
<reference evidence="5" key="1">
    <citation type="submission" date="2021-05" db="EMBL/GenBank/DDBJ databases">
        <title>Whole genome sequence of Curtobacterium flaccumfaciens pv. flaccumfaciens strain CFBP 3417.</title>
        <authorList>
            <person name="Osdaghi E."/>
            <person name="Taghouti G."/>
            <person name="Portier P."/>
            <person name="Fazliarab A."/>
            <person name="Taghavi S.M."/>
            <person name="Briand M."/>
            <person name="Le-Saux M."/>
            <person name="Jacques M.-A."/>
        </authorList>
    </citation>
    <scope>NUCLEOTIDE SEQUENCE</scope>
    <source>
        <strain evidence="5">CFBP 3417</strain>
    </source>
</reference>
<dbReference type="SUPFAM" id="SSF56300">
    <property type="entry name" value="Metallo-dependent phosphatases"/>
    <property type="match status" value="1"/>
</dbReference>
<dbReference type="GO" id="GO:0016787">
    <property type="term" value="F:hydrolase activity"/>
    <property type="evidence" value="ECO:0007669"/>
    <property type="project" value="InterPro"/>
</dbReference>
<dbReference type="RefSeq" id="WP_214563704.1">
    <property type="nucleotide sequence ID" value="NZ_JAHEWX010000037.1"/>
</dbReference>
<dbReference type="Pfam" id="PF13385">
    <property type="entry name" value="Laminin_G_3"/>
    <property type="match status" value="1"/>
</dbReference>
<comment type="caution">
    <text evidence="5">The sequence shown here is derived from an EMBL/GenBank/DDBJ whole genome shotgun (WGS) entry which is preliminary data.</text>
</comment>
<name>A0A9Q2W8M7_9MICO</name>
<organism evidence="5 6">
    <name type="scientific">Curtobacterium flaccumfaciens pv. flaccumfaciens</name>
    <dbReference type="NCBI Taxonomy" id="138532"/>
    <lineage>
        <taxon>Bacteria</taxon>
        <taxon>Bacillati</taxon>
        <taxon>Actinomycetota</taxon>
        <taxon>Actinomycetes</taxon>
        <taxon>Micrococcales</taxon>
        <taxon>Microbacteriaceae</taxon>
        <taxon>Curtobacterium</taxon>
    </lineage>
</organism>
<dbReference type="NCBIfam" id="TIGR01409">
    <property type="entry name" value="TAT_signal_seq"/>
    <property type="match status" value="1"/>
</dbReference>
<keyword evidence="2" id="KW-1015">Disulfide bond</keyword>
<dbReference type="InterPro" id="IPR013320">
    <property type="entry name" value="ConA-like_dom_sf"/>
</dbReference>
<dbReference type="InterPro" id="IPR006558">
    <property type="entry name" value="LamG-like"/>
</dbReference>
<dbReference type="SUPFAM" id="SSF49899">
    <property type="entry name" value="Concanavalin A-like lectins/glucanases"/>
    <property type="match status" value="1"/>
</dbReference>
<evidence type="ECO:0000313" key="6">
    <source>
        <dbReference type="Proteomes" id="UP000709437"/>
    </source>
</evidence>
<dbReference type="Gene3D" id="2.60.120.200">
    <property type="match status" value="1"/>
</dbReference>
<sequence length="663" mass="70239">MQNSPDDHEAAHDGAAAPADDRSKRIPVSRRGFLVGSGLAGAAGLVASNGFGSAPAVADALTAAPAVTPAALGGSGIAAQQAVARGRTGPWRPDTTSPRFTVAVMPDTQYMFDGAAVDQAPMRASLEYVVREQARHNTVFLVHLGDLTQNGAASEMRASGEVFDVLDRAGAPYSVLAGNHDVDSSTDDQRGRTPYLDVFGPQRFRKAPGWIGSSPDGYNTAHRFTAAGREWVVLALDWRTSASGLAWASSVLAARPHSPVILTTHAIVDSDADGGAAFDPYGQQLWDSFITKHDQVFLTLNGHYWGPGRTTAKNAVGHDVALHLTNYQNRYYGGAAMIRLYHVDLERNVIDVETLSPFLLAGGLGEANELAAQEVNLSGDVDRFTMAVDFEARFAGFAPVAPRASRPAARMLVPGTLAYWRFDGNPDGAALAPTTRVRDQSGKGNDLVVARRTGAVAGALRWTAAHHPDQPGAGSLALQGGKTGGDHLQTVRAAPLNRTHFPRGYTVEAFFALPTTFDPSTNGFSALLSQYSSAGQVGKATGADGDPDEPAVTLSLSGDRELQWCVYPTSQDGSLTNWGHELPLGAWWHVAVVNDGTHTVLYVDGCPVVRNPSTPNRGLSTIGKPWLLGGYRYGGKLDNVFVGSIGDVRIVGRALQPSEFMNA</sequence>
<dbReference type="PANTHER" id="PTHR43143:SF5">
    <property type="entry name" value="SECRETED PROTEIN"/>
    <property type="match status" value="1"/>
</dbReference>
<evidence type="ECO:0000313" key="5">
    <source>
        <dbReference type="EMBL" id="MBT1543571.1"/>
    </source>
</evidence>
<feature type="compositionally biased region" description="Basic and acidic residues" evidence="3">
    <location>
        <begin position="1"/>
        <end position="12"/>
    </location>
</feature>
<evidence type="ECO:0000256" key="1">
    <source>
        <dbReference type="ARBA" id="ARBA00022729"/>
    </source>
</evidence>
<evidence type="ECO:0000259" key="4">
    <source>
        <dbReference type="SMART" id="SM00560"/>
    </source>
</evidence>
<feature type="domain" description="LamG-like jellyroll fold" evidence="4">
    <location>
        <begin position="503"/>
        <end position="658"/>
    </location>
</feature>